<protein>
    <recommendedName>
        <fullName evidence="2">Aminotransferase class I/classII large domain-containing protein</fullName>
    </recommendedName>
</protein>
<dbReference type="InterPro" id="IPR015424">
    <property type="entry name" value="PyrdxlP-dep_Trfase"/>
</dbReference>
<evidence type="ECO:0000313" key="3">
    <source>
        <dbReference type="EMBL" id="KAG0146408.1"/>
    </source>
</evidence>
<dbReference type="InterPro" id="IPR015422">
    <property type="entry name" value="PyrdxlP-dep_Trfase_small"/>
</dbReference>
<dbReference type="InterPro" id="IPR004839">
    <property type="entry name" value="Aminotransferase_I/II_large"/>
</dbReference>
<sequence length="444" mass="50602">MTSNPSTPAAISRRGASLIPSHSQNRVSSAIACAFNNVYSVENPEGLVSLGVAENWTMQDWLVEYFRRTFEIETEDLHYQSLHGPNPFKSSLCRVFNQYFIPFVPLKQDHLVTGIGATCVLEQLLYTLCDEGDHIIIAKPYYPGFDRVTTQRLNITITGVNVPKEVDPSSEGVLNCFESVYQQLEKPGLQHKVKCIILCNPNNPLGFIYSKEVLIQYMRFCEKHNLHLIVDEVYAFSVFDPRKSSSSLNDPESIQTTEITKTHHFSSALSIDCQKEAGCDPRRLHVGEAGVLISQHNSTVIDSVRSTALQMQIPRPTEILLEKFLGDSLTLDWYIKEYVWKTRADRFYLYFILFFKKKQAKLQIAYEYAVERLKTLGIAYLESCAGHFVVIDLQRLLPSHGTDGKPLETPWEKEEALFLRLLNECNLYLVSQFEIVILLFPAKS</sequence>
<dbReference type="CDD" id="cd00609">
    <property type="entry name" value="AAT_like"/>
    <property type="match status" value="1"/>
</dbReference>
<dbReference type="GO" id="GO:0008483">
    <property type="term" value="F:transaminase activity"/>
    <property type="evidence" value="ECO:0007669"/>
    <property type="project" value="TreeGrafter"/>
</dbReference>
<dbReference type="PANTHER" id="PTHR43795:SF39">
    <property type="entry name" value="AMINOTRANSFERASE CLASS I_CLASSII DOMAIN-CONTAINING PROTEIN"/>
    <property type="match status" value="1"/>
</dbReference>
<dbReference type="GO" id="GO:0030170">
    <property type="term" value="F:pyridoxal phosphate binding"/>
    <property type="evidence" value="ECO:0007669"/>
    <property type="project" value="InterPro"/>
</dbReference>
<dbReference type="PANTHER" id="PTHR43795">
    <property type="entry name" value="BIFUNCTIONAL ASPARTATE AMINOTRANSFERASE AND GLUTAMATE/ASPARTATE-PREPHENATE AMINOTRANSFERASE-RELATED"/>
    <property type="match status" value="1"/>
</dbReference>
<dbReference type="InterPro" id="IPR050478">
    <property type="entry name" value="Ethylene_sulfur-biosynth"/>
</dbReference>
<accession>A0A9P6TD81</accession>
<evidence type="ECO:0000259" key="2">
    <source>
        <dbReference type="Pfam" id="PF00155"/>
    </source>
</evidence>
<dbReference type="PRINTS" id="PR00753">
    <property type="entry name" value="ACCSYNTHASE"/>
</dbReference>
<proteinExistence type="predicted"/>
<dbReference type="Pfam" id="PF00155">
    <property type="entry name" value="Aminotran_1_2"/>
    <property type="match status" value="1"/>
</dbReference>
<dbReference type="GO" id="GO:0006520">
    <property type="term" value="P:amino acid metabolic process"/>
    <property type="evidence" value="ECO:0007669"/>
    <property type="project" value="TreeGrafter"/>
</dbReference>
<gene>
    <name evidence="3" type="ORF">CROQUDRAFT_44479</name>
</gene>
<reference evidence="3" key="1">
    <citation type="submission" date="2013-11" db="EMBL/GenBank/DDBJ databases">
        <title>Genome sequence of the fusiform rust pathogen reveals effectors for host alternation and coevolution with pine.</title>
        <authorList>
            <consortium name="DOE Joint Genome Institute"/>
            <person name="Smith K."/>
            <person name="Pendleton A."/>
            <person name="Kubisiak T."/>
            <person name="Anderson C."/>
            <person name="Salamov A."/>
            <person name="Aerts A."/>
            <person name="Riley R."/>
            <person name="Clum A."/>
            <person name="Lindquist E."/>
            <person name="Ence D."/>
            <person name="Campbell M."/>
            <person name="Kronenberg Z."/>
            <person name="Feau N."/>
            <person name="Dhillon B."/>
            <person name="Hamelin R."/>
            <person name="Burleigh J."/>
            <person name="Smith J."/>
            <person name="Yandell M."/>
            <person name="Nelson C."/>
            <person name="Grigoriev I."/>
            <person name="Davis J."/>
        </authorList>
    </citation>
    <scope>NUCLEOTIDE SEQUENCE</scope>
    <source>
        <strain evidence="3">G11</strain>
    </source>
</reference>
<dbReference type="EMBL" id="MU167261">
    <property type="protein sequence ID" value="KAG0146408.1"/>
    <property type="molecule type" value="Genomic_DNA"/>
</dbReference>
<dbReference type="OrthoDB" id="7042322at2759"/>
<keyword evidence="1" id="KW-0663">Pyridoxal phosphate</keyword>
<dbReference type="Gene3D" id="3.40.640.10">
    <property type="entry name" value="Type I PLP-dependent aspartate aminotransferase-like (Major domain)"/>
    <property type="match status" value="1"/>
</dbReference>
<dbReference type="SUPFAM" id="SSF53383">
    <property type="entry name" value="PLP-dependent transferases"/>
    <property type="match status" value="1"/>
</dbReference>
<evidence type="ECO:0000313" key="4">
    <source>
        <dbReference type="Proteomes" id="UP000886653"/>
    </source>
</evidence>
<dbReference type="Gene3D" id="3.90.1150.10">
    <property type="entry name" value="Aspartate Aminotransferase, domain 1"/>
    <property type="match status" value="1"/>
</dbReference>
<feature type="domain" description="Aminotransferase class I/classII large" evidence="2">
    <location>
        <begin position="71"/>
        <end position="240"/>
    </location>
</feature>
<name>A0A9P6TD81_9BASI</name>
<dbReference type="Proteomes" id="UP000886653">
    <property type="component" value="Unassembled WGS sequence"/>
</dbReference>
<comment type="caution">
    <text evidence="3">The sequence shown here is derived from an EMBL/GenBank/DDBJ whole genome shotgun (WGS) entry which is preliminary data.</text>
</comment>
<dbReference type="InterPro" id="IPR015421">
    <property type="entry name" value="PyrdxlP-dep_Trfase_major"/>
</dbReference>
<dbReference type="AlphaFoldDB" id="A0A9P6TD81"/>
<evidence type="ECO:0000256" key="1">
    <source>
        <dbReference type="ARBA" id="ARBA00022898"/>
    </source>
</evidence>
<keyword evidence="4" id="KW-1185">Reference proteome</keyword>
<organism evidence="3 4">
    <name type="scientific">Cronartium quercuum f. sp. fusiforme G11</name>
    <dbReference type="NCBI Taxonomy" id="708437"/>
    <lineage>
        <taxon>Eukaryota</taxon>
        <taxon>Fungi</taxon>
        <taxon>Dikarya</taxon>
        <taxon>Basidiomycota</taxon>
        <taxon>Pucciniomycotina</taxon>
        <taxon>Pucciniomycetes</taxon>
        <taxon>Pucciniales</taxon>
        <taxon>Coleosporiaceae</taxon>
        <taxon>Cronartium</taxon>
    </lineage>
</organism>